<feature type="compositionally biased region" description="Pro residues" evidence="1">
    <location>
        <begin position="418"/>
        <end position="427"/>
    </location>
</feature>
<dbReference type="STRING" id="1365824.V5GW91"/>
<protein>
    <recommendedName>
        <fullName evidence="4">BZIP domain-containing protein</fullName>
    </recommendedName>
</protein>
<dbReference type="Proteomes" id="UP000019377">
    <property type="component" value="Unassembled WGS sequence"/>
</dbReference>
<feature type="region of interest" description="Disordered" evidence="1">
    <location>
        <begin position="163"/>
        <end position="191"/>
    </location>
</feature>
<organism evidence="2 3">
    <name type="scientific">Kalmanozyma brasiliensis (strain GHG001)</name>
    <name type="common">Yeast</name>
    <name type="synonym">Pseudozyma brasiliensis</name>
    <dbReference type="NCBI Taxonomy" id="1365824"/>
    <lineage>
        <taxon>Eukaryota</taxon>
        <taxon>Fungi</taxon>
        <taxon>Dikarya</taxon>
        <taxon>Basidiomycota</taxon>
        <taxon>Ustilaginomycotina</taxon>
        <taxon>Ustilaginomycetes</taxon>
        <taxon>Ustilaginales</taxon>
        <taxon>Ustilaginaceae</taxon>
        <taxon>Kalmanozyma</taxon>
    </lineage>
</organism>
<feature type="compositionally biased region" description="Basic and acidic residues" evidence="1">
    <location>
        <begin position="367"/>
        <end position="379"/>
    </location>
</feature>
<feature type="compositionally biased region" description="Polar residues" evidence="1">
    <location>
        <begin position="286"/>
        <end position="296"/>
    </location>
</feature>
<dbReference type="OrthoDB" id="2555040at2759"/>
<gene>
    <name evidence="2" type="ORF">PSEUBRA_SCAF1g00633</name>
</gene>
<sequence>MARGKSDHAVQKQQMEMRPNRRRGTMEAAPMLARSPAASADDTEFYGAMIQMLTHVLGSSDSVSWPNQPTPGSQLAPSPFAHPYSSPAYTPSNAAASLSAPSRVVAGGSRSNSTNKGAGSKAELTKLQPMIDELIARLRKDQQQPTRQPVGEQDLTALLQTLMQQQQRQQDQQARQQGMPTPSLDAYSHPDYLLPQQGMMAPISLGRSPRNVNNAASFDLPHSNAFQPMQFADLEFEEEDEDDPDFNPDLNPDFPFPSAWSMAVQDVVASEESRAAAAAAAVAASHSGTPSGTQTPADVLRADPYRPGNLSLAGSMEHLAPRASSAAATGGRRPSFEPPPAESSRRPSQVQPSPSVQVASVPSSRPARNEDRWSPRRDASTPAPSFADARPGSRTTVPDHLMSPSGRPVRTSRKRPASPTPASPPRPIRMEAPAPSSTPPENEADAEAEAEQNAPKKRGRKAVLEPGEAARRRAQRNIEYQRARRQAKKAEESEQTETVVELKAEVRVLRAEIERLRDENATLRAQRELDRLRRSNGS</sequence>
<name>V5GW91_KALBG</name>
<feature type="compositionally biased region" description="Low complexity" evidence="1">
    <location>
        <begin position="163"/>
        <end position="177"/>
    </location>
</feature>
<feature type="compositionally biased region" description="Low complexity" evidence="1">
    <location>
        <begin position="346"/>
        <end position="366"/>
    </location>
</feature>
<feature type="region of interest" description="Disordered" evidence="1">
    <location>
        <begin position="104"/>
        <end position="125"/>
    </location>
</feature>
<evidence type="ECO:0008006" key="4">
    <source>
        <dbReference type="Google" id="ProtNLM"/>
    </source>
</evidence>
<dbReference type="eggNOG" id="ENOG502QQB6">
    <property type="taxonomic scope" value="Eukaryota"/>
</dbReference>
<accession>V5GW91</accession>
<evidence type="ECO:0000313" key="2">
    <source>
        <dbReference type="EMBL" id="EST10157.1"/>
    </source>
</evidence>
<dbReference type="EMBL" id="KI545851">
    <property type="protein sequence ID" value="EST10157.1"/>
    <property type="molecule type" value="Genomic_DNA"/>
</dbReference>
<evidence type="ECO:0000256" key="1">
    <source>
        <dbReference type="SAM" id="MobiDB-lite"/>
    </source>
</evidence>
<feature type="compositionally biased region" description="Low complexity" evidence="1">
    <location>
        <begin position="321"/>
        <end position="333"/>
    </location>
</feature>
<dbReference type="OMA" id="QRNIEYQ"/>
<feature type="region of interest" description="Disordered" evidence="1">
    <location>
        <begin position="1"/>
        <end position="35"/>
    </location>
</feature>
<dbReference type="HOGENOM" id="CLU_036006_0_0_1"/>
<reference evidence="3" key="1">
    <citation type="journal article" date="2013" name="Genome Announc.">
        <title>Draft genome sequence of Pseudozyma brasiliensis sp. nov. strain GHG001, a high producer of endo-1,4-xylanase isolated from an insect pest of sugarcane.</title>
        <authorList>
            <person name="Oliveira J.V.D.C."/>
            <person name="dos Santos R.A.C."/>
            <person name="Borges T.A."/>
            <person name="Riano-Pachon D.M."/>
            <person name="Goldman G.H."/>
        </authorList>
    </citation>
    <scope>NUCLEOTIDE SEQUENCE [LARGE SCALE GENOMIC DNA]</scope>
    <source>
        <strain evidence="3">GHG001</strain>
    </source>
</reference>
<dbReference type="AlphaFoldDB" id="V5GW91"/>
<keyword evidence="3" id="KW-1185">Reference proteome</keyword>
<feature type="compositionally biased region" description="Basic and acidic residues" evidence="1">
    <location>
        <begin position="1"/>
        <end position="10"/>
    </location>
</feature>
<feature type="region of interest" description="Disordered" evidence="1">
    <location>
        <begin position="280"/>
        <end position="499"/>
    </location>
</feature>
<evidence type="ECO:0000313" key="3">
    <source>
        <dbReference type="Proteomes" id="UP000019377"/>
    </source>
</evidence>
<proteinExistence type="predicted"/>
<dbReference type="CDD" id="cd14686">
    <property type="entry name" value="bZIP"/>
    <property type="match status" value="1"/>
</dbReference>